<proteinExistence type="predicted"/>
<evidence type="ECO:0000313" key="2">
    <source>
        <dbReference type="EMBL" id="GEQ03184.1"/>
    </source>
</evidence>
<evidence type="ECO:0000313" key="3">
    <source>
        <dbReference type="Proteomes" id="UP000321839"/>
    </source>
</evidence>
<dbReference type="EMBL" id="BKAW01000008">
    <property type="protein sequence ID" value="GEQ03184.1"/>
    <property type="molecule type" value="Genomic_DNA"/>
</dbReference>
<keyword evidence="3" id="KW-1185">Reference proteome</keyword>
<accession>A0AB34AIQ4</accession>
<feature type="transmembrane region" description="Helical" evidence="1">
    <location>
        <begin position="30"/>
        <end position="49"/>
    </location>
</feature>
<comment type="caution">
    <text evidence="2">The sequence shown here is derived from an EMBL/GenBank/DDBJ whole genome shotgun (WGS) entry which is preliminary data.</text>
</comment>
<evidence type="ECO:0000256" key="1">
    <source>
        <dbReference type="SAM" id="Phobius"/>
    </source>
</evidence>
<dbReference type="AlphaFoldDB" id="A0AB34AIQ4"/>
<name>A0AB34AIQ4_STAUR</name>
<dbReference type="Proteomes" id="UP000321839">
    <property type="component" value="Unassembled WGS sequence"/>
</dbReference>
<keyword evidence="1" id="KW-0812">Transmembrane</keyword>
<gene>
    <name evidence="2" type="ORF">SCO02_16250</name>
</gene>
<organism evidence="2 3">
    <name type="scientific">Staphylococcus ureilyticus</name>
    <name type="common">Staphylococcus cohnii subsp. urealyticus</name>
    <dbReference type="NCBI Taxonomy" id="94138"/>
    <lineage>
        <taxon>Bacteria</taxon>
        <taxon>Bacillati</taxon>
        <taxon>Bacillota</taxon>
        <taxon>Bacilli</taxon>
        <taxon>Bacillales</taxon>
        <taxon>Staphylococcaceae</taxon>
        <taxon>Staphylococcus</taxon>
        <taxon>Staphylococcus cohnii species complex</taxon>
    </lineage>
</organism>
<keyword evidence="1" id="KW-1133">Transmembrane helix</keyword>
<keyword evidence="1" id="KW-0472">Membrane</keyword>
<protein>
    <submittedName>
        <fullName evidence="2">Uncharacterized protein</fullName>
    </submittedName>
</protein>
<reference evidence="2 3" key="1">
    <citation type="submission" date="2019-07" db="EMBL/GenBank/DDBJ databases">
        <title>Whole genome shotgun sequence of Staphylococcus cohnii subsp. urealyticus NBRC 109766.</title>
        <authorList>
            <person name="Hosoyama A."/>
            <person name="Uohara A."/>
            <person name="Ohji S."/>
            <person name="Ichikawa N."/>
        </authorList>
    </citation>
    <scope>NUCLEOTIDE SEQUENCE [LARGE SCALE GENOMIC DNA]</scope>
    <source>
        <strain evidence="2 3">NBRC 109766</strain>
    </source>
</reference>
<sequence>MRFNISKNESARFYSIEFETGAYALITDVYLLYAYVINYLIVATSILGASSK</sequence>